<gene>
    <name evidence="2" type="ORF">CTOB1V02_LOCUS10313</name>
</gene>
<dbReference type="OrthoDB" id="6489525at2759"/>
<dbReference type="Pfam" id="PF01610">
    <property type="entry name" value="DDE_Tnp_ISL3"/>
    <property type="match status" value="1"/>
</dbReference>
<feature type="domain" description="Transposase IS204/IS1001/IS1096/IS1165 DDE" evidence="1">
    <location>
        <begin position="240"/>
        <end position="302"/>
    </location>
</feature>
<dbReference type="AlphaFoldDB" id="A0A7R8WP86"/>
<organism evidence="2">
    <name type="scientific">Cyprideis torosa</name>
    <dbReference type="NCBI Taxonomy" id="163714"/>
    <lineage>
        <taxon>Eukaryota</taxon>
        <taxon>Metazoa</taxon>
        <taxon>Ecdysozoa</taxon>
        <taxon>Arthropoda</taxon>
        <taxon>Crustacea</taxon>
        <taxon>Oligostraca</taxon>
        <taxon>Ostracoda</taxon>
        <taxon>Podocopa</taxon>
        <taxon>Podocopida</taxon>
        <taxon>Cytherocopina</taxon>
        <taxon>Cytheroidea</taxon>
        <taxon>Cytherideidae</taxon>
        <taxon>Cyprideis</taxon>
    </lineage>
</organism>
<reference evidence="2" key="1">
    <citation type="submission" date="2020-11" db="EMBL/GenBank/DDBJ databases">
        <authorList>
            <person name="Tran Van P."/>
        </authorList>
    </citation>
    <scope>NUCLEOTIDE SEQUENCE</scope>
</reference>
<protein>
    <recommendedName>
        <fullName evidence="1">Transposase IS204/IS1001/IS1096/IS1165 DDE domain-containing protein</fullName>
    </recommendedName>
</protein>
<proteinExistence type="predicted"/>
<dbReference type="EMBL" id="OB664708">
    <property type="protein sequence ID" value="CAD7232478.1"/>
    <property type="molecule type" value="Genomic_DNA"/>
</dbReference>
<evidence type="ECO:0000259" key="1">
    <source>
        <dbReference type="Pfam" id="PF01610"/>
    </source>
</evidence>
<dbReference type="InterPro" id="IPR002560">
    <property type="entry name" value="Transposase_DDE"/>
</dbReference>
<dbReference type="PANTHER" id="PTHR31751">
    <property type="entry name" value="SI:CH211-108C17.2-RELATED-RELATED"/>
    <property type="match status" value="1"/>
</dbReference>
<dbReference type="PANTHER" id="PTHR31751:SF42">
    <property type="entry name" value="PROTEIN CBG10204"/>
    <property type="match status" value="1"/>
</dbReference>
<name>A0A7R8WP86_9CRUS</name>
<accession>A0A7R8WP86</accession>
<evidence type="ECO:0000313" key="2">
    <source>
        <dbReference type="EMBL" id="CAD7232478.1"/>
    </source>
</evidence>
<sequence length="338" mass="38630">MSSLCWSAKQQFQNSERAVSKTQMTDDTVRSDLRSTKNTEKIYSAVPEDLLKKDQAYFSNDPKDFVRGIDGKSYRRIYYLEIEAETVPFASEHADVLNSTALPEDVPLPDFEVSWVASSEPSMNKQEETVAEAEETGAVTSPPEFVIVQWEQLVSCFKLMRCEYALCCQPVLKTEKSKRPDGAAFTMTFTCIKVTFMCVTSKAILHFELFQVSMSKNSVTMERDAIEVGLKKCMEIPGIEVEGIVTDLSPSVAKLIREQFKTVRHHFDPWHITKSVKTQLLQVGKQEGYELVGRWCKSITNHLWYSMQTCGKDYQTLIRKWASLLHHMLSLFFLVSRP</sequence>